<reference evidence="3" key="1">
    <citation type="journal article" date="2019" name="Int. J. Syst. Evol. Microbiol.">
        <title>The Global Catalogue of Microorganisms (GCM) 10K type strain sequencing project: providing services to taxonomists for standard genome sequencing and annotation.</title>
        <authorList>
            <consortium name="The Broad Institute Genomics Platform"/>
            <consortium name="The Broad Institute Genome Sequencing Center for Infectious Disease"/>
            <person name="Wu L."/>
            <person name="Ma J."/>
        </authorList>
    </citation>
    <scope>NUCLEOTIDE SEQUENCE [LARGE SCALE GENOMIC DNA]</scope>
    <source>
        <strain evidence="3">CGMCC 1.12749</strain>
    </source>
</reference>
<evidence type="ECO:0000313" key="3">
    <source>
        <dbReference type="Proteomes" id="UP000634043"/>
    </source>
</evidence>
<dbReference type="Gene3D" id="3.40.50.11190">
    <property type="match status" value="1"/>
</dbReference>
<dbReference type="NCBIfam" id="TIGR03590">
    <property type="entry name" value="PseG"/>
    <property type="match status" value="1"/>
</dbReference>
<dbReference type="Pfam" id="PF13302">
    <property type="entry name" value="Acetyltransf_3"/>
    <property type="match status" value="1"/>
</dbReference>
<organism evidence="2 3">
    <name type="scientific">Pontibacter amylolyticus</name>
    <dbReference type="NCBI Taxonomy" id="1424080"/>
    <lineage>
        <taxon>Bacteria</taxon>
        <taxon>Pseudomonadati</taxon>
        <taxon>Bacteroidota</taxon>
        <taxon>Cytophagia</taxon>
        <taxon>Cytophagales</taxon>
        <taxon>Hymenobacteraceae</taxon>
        <taxon>Pontibacter</taxon>
    </lineage>
</organism>
<protein>
    <recommendedName>
        <fullName evidence="1">N-acetyltransferase domain-containing protein</fullName>
    </recommendedName>
</protein>
<dbReference type="EMBL" id="BMFP01000006">
    <property type="protein sequence ID" value="GGG25353.1"/>
    <property type="molecule type" value="Genomic_DNA"/>
</dbReference>
<dbReference type="SUPFAM" id="SSF55729">
    <property type="entry name" value="Acyl-CoA N-acyltransferases (Nat)"/>
    <property type="match status" value="1"/>
</dbReference>
<proteinExistence type="predicted"/>
<dbReference type="Gene3D" id="3.40.50.2000">
    <property type="entry name" value="Glycogen Phosphorylase B"/>
    <property type="match status" value="1"/>
</dbReference>
<sequence>MNSKPRIILRADGNSRIGLGHVVHSLALAEMLRHDFECLFAIQVPSHELQEQIKKTCDAVIVLPACNHDEDRFAHELDAYITKDVLVVLDGYKFSTAYQQSVKNKGCQLFCIDDIHSYVFVADTILNQAGGVDAAKYKTAPYTRVLIGPKYALLRPPFLRAAQEERTFPAGDVRVFLNLGGADPYDHTMRIAMELQRMQDIGKVEIIIGSAYQHLFELQAWLHQNPKFSLHQNLSAEEMCQLMQTCAVAITSASGVAYEYASVGGLLFVLQTAENQENLYTFLTQNGIAQKYEQLQQSIKIDLITAFEQAVTRQWLYFDGNAGERLRQVFQNMALAASITMRKATEDDLMLLFGWNNDSEVRKNSFNPKPIPLANHQAWFMARLKDEDTSIYIAESAGEPAAQIRFSLSGGTATISYLIAGGFRGKGLGHVVLLKGVEKLKQDHPRVTLVEGLVQRENNPSIKAFERAGFSYGEPDPEHPGAYRFVLGRDKK</sequence>
<dbReference type="RefSeq" id="WP_188502481.1">
    <property type="nucleotide sequence ID" value="NZ_BMFP01000006.1"/>
</dbReference>
<dbReference type="SUPFAM" id="SSF53756">
    <property type="entry name" value="UDP-Glycosyltransferase/glycogen phosphorylase"/>
    <property type="match status" value="1"/>
</dbReference>
<comment type="caution">
    <text evidence="2">The sequence shown here is derived from an EMBL/GenBank/DDBJ whole genome shotgun (WGS) entry which is preliminary data.</text>
</comment>
<dbReference type="Gene3D" id="3.40.630.30">
    <property type="match status" value="1"/>
</dbReference>
<dbReference type="PROSITE" id="PS51186">
    <property type="entry name" value="GNAT"/>
    <property type="match status" value="1"/>
</dbReference>
<accession>A0ABQ1WCY8</accession>
<dbReference type="Proteomes" id="UP000634043">
    <property type="component" value="Unassembled WGS sequence"/>
</dbReference>
<evidence type="ECO:0000259" key="1">
    <source>
        <dbReference type="PROSITE" id="PS51186"/>
    </source>
</evidence>
<feature type="domain" description="N-acetyltransferase" evidence="1">
    <location>
        <begin position="339"/>
        <end position="490"/>
    </location>
</feature>
<name>A0ABQ1WCY8_9BACT</name>
<dbReference type="InterPro" id="IPR000182">
    <property type="entry name" value="GNAT_dom"/>
</dbReference>
<keyword evidence="3" id="KW-1185">Reference proteome</keyword>
<dbReference type="InterPro" id="IPR016181">
    <property type="entry name" value="Acyl_CoA_acyltransferase"/>
</dbReference>
<dbReference type="InterPro" id="IPR020023">
    <property type="entry name" value="PseG"/>
</dbReference>
<gene>
    <name evidence="2" type="ORF">GCM10011323_31370</name>
</gene>
<evidence type="ECO:0000313" key="2">
    <source>
        <dbReference type="EMBL" id="GGG25353.1"/>
    </source>
</evidence>